<reference evidence="1 2" key="1">
    <citation type="submission" date="2016-02" db="EMBL/GenBank/DDBJ databases">
        <title>Band-tailed pigeon sequencing and assembly.</title>
        <authorList>
            <person name="Soares A.E."/>
            <person name="Novak B.J."/>
            <person name="Rice E.S."/>
            <person name="O'Connell B."/>
            <person name="Chang D."/>
            <person name="Weber S."/>
            <person name="Shapiro B."/>
        </authorList>
    </citation>
    <scope>NUCLEOTIDE SEQUENCE [LARGE SCALE GENOMIC DNA]</scope>
    <source>
        <strain evidence="1">BTP2013</strain>
        <tissue evidence="1">Blood</tissue>
    </source>
</reference>
<gene>
    <name evidence="1" type="ORF">AV530_000095</name>
</gene>
<dbReference type="EMBL" id="LSYS01005240">
    <property type="protein sequence ID" value="OPJ77791.1"/>
    <property type="molecule type" value="Genomic_DNA"/>
</dbReference>
<dbReference type="Proteomes" id="UP000190648">
    <property type="component" value="Unassembled WGS sequence"/>
</dbReference>
<proteinExistence type="predicted"/>
<organism evidence="1 2">
    <name type="scientific">Patagioenas fasciata monilis</name>
    <dbReference type="NCBI Taxonomy" id="372326"/>
    <lineage>
        <taxon>Eukaryota</taxon>
        <taxon>Metazoa</taxon>
        <taxon>Chordata</taxon>
        <taxon>Craniata</taxon>
        <taxon>Vertebrata</taxon>
        <taxon>Euteleostomi</taxon>
        <taxon>Archelosauria</taxon>
        <taxon>Archosauria</taxon>
        <taxon>Dinosauria</taxon>
        <taxon>Saurischia</taxon>
        <taxon>Theropoda</taxon>
        <taxon>Coelurosauria</taxon>
        <taxon>Aves</taxon>
        <taxon>Neognathae</taxon>
        <taxon>Neoaves</taxon>
        <taxon>Columbimorphae</taxon>
        <taxon>Columbiformes</taxon>
        <taxon>Columbidae</taxon>
        <taxon>Patagioenas</taxon>
    </lineage>
</organism>
<accession>A0A1V4K075</accession>
<comment type="caution">
    <text evidence="1">The sequence shown here is derived from an EMBL/GenBank/DDBJ whole genome shotgun (WGS) entry which is preliminary data.</text>
</comment>
<dbReference type="AlphaFoldDB" id="A0A1V4K075"/>
<protein>
    <submittedName>
        <fullName evidence="1">Uncharacterized protein</fullName>
    </submittedName>
</protein>
<evidence type="ECO:0000313" key="1">
    <source>
        <dbReference type="EMBL" id="OPJ77791.1"/>
    </source>
</evidence>
<keyword evidence="2" id="KW-1185">Reference proteome</keyword>
<evidence type="ECO:0000313" key="2">
    <source>
        <dbReference type="Proteomes" id="UP000190648"/>
    </source>
</evidence>
<name>A0A1V4K075_PATFA</name>
<sequence>MLPTGEQEQRGQRPRVSPRGAACVQLPVDEVWCQASVSTDQKAPVSCSPPCVPSGGVPAQDIVSDEAWPDPACRLAKETENHMTMPFLCSCC</sequence>